<comment type="caution">
    <text evidence="10">The sequence shown here is derived from an EMBL/GenBank/DDBJ whole genome shotgun (WGS) entry which is preliminary data.</text>
</comment>
<dbReference type="SMART" id="SM00283">
    <property type="entry name" value="MA"/>
    <property type="match status" value="1"/>
</dbReference>
<evidence type="ECO:0000256" key="7">
    <source>
        <dbReference type="ARBA" id="ARBA00029447"/>
    </source>
</evidence>
<dbReference type="GO" id="GO:0004888">
    <property type="term" value="F:transmembrane signaling receptor activity"/>
    <property type="evidence" value="ECO:0007669"/>
    <property type="project" value="InterPro"/>
</dbReference>
<dbReference type="FunFam" id="1.10.287.950:FF:000001">
    <property type="entry name" value="Methyl-accepting chemotaxis sensory transducer"/>
    <property type="match status" value="1"/>
</dbReference>
<evidence type="ECO:0000313" key="10">
    <source>
        <dbReference type="EMBL" id="MYM82500.1"/>
    </source>
</evidence>
<name>A0A6L8MHH4_9BURK</name>
<accession>A0A6L8MHH4</accession>
<dbReference type="PANTHER" id="PTHR43531:SF14">
    <property type="entry name" value="METHYL-ACCEPTING CHEMOTAXIS PROTEIN I-RELATED"/>
    <property type="match status" value="1"/>
</dbReference>
<evidence type="ECO:0000256" key="2">
    <source>
        <dbReference type="ARBA" id="ARBA00022475"/>
    </source>
</evidence>
<evidence type="ECO:0000256" key="5">
    <source>
        <dbReference type="ARBA" id="ARBA00022989"/>
    </source>
</evidence>
<organism evidence="10 11">
    <name type="scientific">Duganella lactea</name>
    <dbReference type="NCBI Taxonomy" id="2692173"/>
    <lineage>
        <taxon>Bacteria</taxon>
        <taxon>Pseudomonadati</taxon>
        <taxon>Pseudomonadota</taxon>
        <taxon>Betaproteobacteria</taxon>
        <taxon>Burkholderiales</taxon>
        <taxon>Oxalobacteraceae</taxon>
        <taxon>Telluria group</taxon>
        <taxon>Duganella</taxon>
    </lineage>
</organism>
<dbReference type="Proteomes" id="UP000474565">
    <property type="component" value="Unassembled WGS sequence"/>
</dbReference>
<gene>
    <name evidence="10" type="ORF">GTP44_11105</name>
</gene>
<dbReference type="InterPro" id="IPR004090">
    <property type="entry name" value="Chemotax_Me-accpt_rcpt"/>
</dbReference>
<dbReference type="PANTHER" id="PTHR43531">
    <property type="entry name" value="PROTEIN ICFG"/>
    <property type="match status" value="1"/>
</dbReference>
<dbReference type="AlphaFoldDB" id="A0A6L8MHH4"/>
<dbReference type="Gene3D" id="1.10.287.950">
    <property type="entry name" value="Methyl-accepting chemotaxis protein"/>
    <property type="match status" value="1"/>
</dbReference>
<proteinExistence type="inferred from homology"/>
<keyword evidence="8" id="KW-0807">Transducer</keyword>
<evidence type="ECO:0000256" key="3">
    <source>
        <dbReference type="ARBA" id="ARBA00022481"/>
    </source>
</evidence>
<keyword evidence="3" id="KW-0488">Methylation</keyword>
<dbReference type="GO" id="GO:0007165">
    <property type="term" value="P:signal transduction"/>
    <property type="evidence" value="ECO:0007669"/>
    <property type="project" value="UniProtKB-KW"/>
</dbReference>
<dbReference type="Pfam" id="PF17200">
    <property type="entry name" value="sCache_2"/>
    <property type="match status" value="1"/>
</dbReference>
<dbReference type="Pfam" id="PF00015">
    <property type="entry name" value="MCPsignal"/>
    <property type="match status" value="1"/>
</dbReference>
<comment type="subcellular location">
    <subcellularLocation>
        <location evidence="1">Cell membrane</location>
        <topology evidence="1">Multi-pass membrane protein</topology>
    </subcellularLocation>
</comment>
<keyword evidence="2" id="KW-1003">Cell membrane</keyword>
<dbReference type="GO" id="GO:0005886">
    <property type="term" value="C:plasma membrane"/>
    <property type="evidence" value="ECO:0007669"/>
    <property type="project" value="UniProtKB-SubCell"/>
</dbReference>
<dbReference type="PRINTS" id="PR00260">
    <property type="entry name" value="CHEMTRNSDUCR"/>
</dbReference>
<protein>
    <submittedName>
        <fullName evidence="10">Methyl-accepting chemotaxis protein</fullName>
    </submittedName>
</protein>
<evidence type="ECO:0000256" key="4">
    <source>
        <dbReference type="ARBA" id="ARBA00022692"/>
    </source>
</evidence>
<keyword evidence="6" id="KW-0472">Membrane</keyword>
<sequence>MKNLSFKQKLWLPLILSLLCIFVIFVHDALQARNLRLEERQKDLTNVNQAGLSIVKHFDAQATAGQITKAEAQRRATDVIRSLRFGQDGYTAIASKDMISLMNPFAPQNNGKDMSGFKDVNNYYLYREIAAAGASAAGSGYVRYVWPRPGGKEPLPKISRVDRYGPWGWDLITGVYMDDIDRAFQAELLKSGGVLLGVTLLLGFIVTRINQSLRDTIGGEPALVRDAAGRIASGDFSLPIHTNAHDDSSILFGIKSMQTQLANTIGEIRRSADTIALASAEIASGNMDLSARTESQASSLEQTAASMEELTSTVNQNAVNAQQANDMVISASSVAGKGGEVVSKVVRTMDAINNSATRIVDIISVIDGIAFQTNILALNAAVEAARAGEQGRGFAVVASEVRNLAQRSAAAAKEIKTLIDDSVDSIKVGSALVAEAGATMDQIVDSVSRVTTIMSAISAASHEQSVGIGHVNQAINEMDAVTQQNAALVEQAASASASMQDQASLLAQLVLRFRLDQAESHPLTLLR</sequence>
<evidence type="ECO:0000256" key="8">
    <source>
        <dbReference type="PROSITE-ProRule" id="PRU00284"/>
    </source>
</evidence>
<evidence type="ECO:0000313" key="11">
    <source>
        <dbReference type="Proteomes" id="UP000474565"/>
    </source>
</evidence>
<dbReference type="InterPro" id="IPR004089">
    <property type="entry name" value="MCPsignal_dom"/>
</dbReference>
<dbReference type="SUPFAM" id="SSF58104">
    <property type="entry name" value="Methyl-accepting chemotaxis protein (MCP) signaling domain"/>
    <property type="match status" value="1"/>
</dbReference>
<dbReference type="EMBL" id="WWCP01000010">
    <property type="protein sequence ID" value="MYM82500.1"/>
    <property type="molecule type" value="Genomic_DNA"/>
</dbReference>
<evidence type="ECO:0000256" key="6">
    <source>
        <dbReference type="ARBA" id="ARBA00023136"/>
    </source>
</evidence>
<keyword evidence="5" id="KW-1133">Transmembrane helix</keyword>
<dbReference type="InterPro" id="IPR033480">
    <property type="entry name" value="sCache_2"/>
</dbReference>
<evidence type="ECO:0000259" key="9">
    <source>
        <dbReference type="PROSITE" id="PS50111"/>
    </source>
</evidence>
<dbReference type="PROSITE" id="PS50111">
    <property type="entry name" value="CHEMOTAXIS_TRANSDUC_2"/>
    <property type="match status" value="1"/>
</dbReference>
<reference evidence="10 11" key="1">
    <citation type="submission" date="2019-12" db="EMBL/GenBank/DDBJ databases">
        <title>Novel species isolated from a subtropical stream in China.</title>
        <authorList>
            <person name="Lu H."/>
        </authorList>
    </citation>
    <scope>NUCLEOTIDE SEQUENCE [LARGE SCALE GENOMIC DNA]</scope>
    <source>
        <strain evidence="10 11">FT50W</strain>
    </source>
</reference>
<keyword evidence="4" id="KW-0812">Transmembrane</keyword>
<dbReference type="RefSeq" id="WP_161019460.1">
    <property type="nucleotide sequence ID" value="NZ_WWCP01000010.1"/>
</dbReference>
<dbReference type="CDD" id="cd11386">
    <property type="entry name" value="MCP_signal"/>
    <property type="match status" value="1"/>
</dbReference>
<dbReference type="SMART" id="SM01049">
    <property type="entry name" value="Cache_2"/>
    <property type="match status" value="1"/>
</dbReference>
<dbReference type="Gene3D" id="3.30.450.20">
    <property type="entry name" value="PAS domain"/>
    <property type="match status" value="1"/>
</dbReference>
<feature type="domain" description="Methyl-accepting transducer" evidence="9">
    <location>
        <begin position="271"/>
        <end position="500"/>
    </location>
</feature>
<comment type="similarity">
    <text evidence="7">Belongs to the methyl-accepting chemotaxis (MCP) protein family.</text>
</comment>
<dbReference type="InterPro" id="IPR051310">
    <property type="entry name" value="MCP_chemotaxis"/>
</dbReference>
<evidence type="ECO:0000256" key="1">
    <source>
        <dbReference type="ARBA" id="ARBA00004651"/>
    </source>
</evidence>
<dbReference type="GO" id="GO:0006935">
    <property type="term" value="P:chemotaxis"/>
    <property type="evidence" value="ECO:0007669"/>
    <property type="project" value="InterPro"/>
</dbReference>